<keyword evidence="2" id="KW-0282">Flagellum</keyword>
<gene>
    <name evidence="2" type="ORF">QC818_08870</name>
</gene>
<evidence type="ECO:0000313" key="2">
    <source>
        <dbReference type="EMBL" id="MDR5866894.1"/>
    </source>
</evidence>
<dbReference type="Proteomes" id="UP001264519">
    <property type="component" value="Unassembled WGS sequence"/>
</dbReference>
<proteinExistence type="predicted"/>
<dbReference type="RefSeq" id="WP_309652492.1">
    <property type="nucleotide sequence ID" value="NZ_JARWAK010000006.1"/>
</dbReference>
<evidence type="ECO:0000313" key="3">
    <source>
        <dbReference type="Proteomes" id="UP001264519"/>
    </source>
</evidence>
<organism evidence="2 3">
    <name type="scientific">Halomonas koreensis</name>
    <dbReference type="NCBI Taxonomy" id="245385"/>
    <lineage>
        <taxon>Bacteria</taxon>
        <taxon>Pseudomonadati</taxon>
        <taxon>Pseudomonadota</taxon>
        <taxon>Gammaproteobacteria</taxon>
        <taxon>Oceanospirillales</taxon>
        <taxon>Halomonadaceae</taxon>
        <taxon>Halomonas</taxon>
    </lineage>
</organism>
<keyword evidence="1" id="KW-0732">Signal</keyword>
<dbReference type="Pfam" id="PF06366">
    <property type="entry name" value="FlhE"/>
    <property type="match status" value="1"/>
</dbReference>
<keyword evidence="2" id="KW-0969">Cilium</keyword>
<accession>A0ABU1G1S7</accession>
<reference evidence="2 3" key="1">
    <citation type="submission" date="2023-04" db="EMBL/GenBank/DDBJ databases">
        <title>A long-awaited taxogenomic arrangement of the family Halomonadaceae.</title>
        <authorList>
            <person name="De La Haba R."/>
            <person name="Chuvochina M."/>
            <person name="Wittouck S."/>
            <person name="Arahal D.R."/>
            <person name="Sanchez-Porro C."/>
            <person name="Hugenholtz P."/>
            <person name="Ventosa A."/>
        </authorList>
    </citation>
    <scope>NUCLEOTIDE SEQUENCE [LARGE SCALE GENOMIC DNA]</scope>
    <source>
        <strain evidence="2 3">DSM 23530</strain>
    </source>
</reference>
<keyword evidence="2" id="KW-0966">Cell projection</keyword>
<protein>
    <submittedName>
        <fullName evidence="2">Flagellar protein FlhE</fullName>
    </submittedName>
</protein>
<dbReference type="EMBL" id="JARWAK010000006">
    <property type="protein sequence ID" value="MDR5866894.1"/>
    <property type="molecule type" value="Genomic_DNA"/>
</dbReference>
<dbReference type="InterPro" id="IPR009420">
    <property type="entry name" value="FlhE"/>
</dbReference>
<keyword evidence="3" id="KW-1185">Reference proteome</keyword>
<feature type="chain" id="PRO_5045566800" evidence="1">
    <location>
        <begin position="23"/>
        <end position="129"/>
    </location>
</feature>
<feature type="signal peptide" evidence="1">
    <location>
        <begin position="1"/>
        <end position="22"/>
    </location>
</feature>
<sequence length="129" mass="13298">MRRGAMAGAALLGWLLAAPASASGSWAAEAPGVRAAVAGRETPSRALTPPPAAAGGRVVEVRWRYRVPAGAALRARLCHPAGCVTLPARRGRTRALAGLPAGEALRFRFAPDGAGPVRVQGLQVIVNYR</sequence>
<evidence type="ECO:0000256" key="1">
    <source>
        <dbReference type="SAM" id="SignalP"/>
    </source>
</evidence>
<name>A0ABU1G1S7_9GAMM</name>
<comment type="caution">
    <text evidence="2">The sequence shown here is derived from an EMBL/GenBank/DDBJ whole genome shotgun (WGS) entry which is preliminary data.</text>
</comment>